<keyword evidence="1" id="KW-0472">Membrane</keyword>
<comment type="caution">
    <text evidence="2">The sequence shown here is derived from an EMBL/GenBank/DDBJ whole genome shotgun (WGS) entry which is preliminary data.</text>
</comment>
<evidence type="ECO:0000256" key="1">
    <source>
        <dbReference type="SAM" id="Phobius"/>
    </source>
</evidence>
<keyword evidence="1" id="KW-1133">Transmembrane helix</keyword>
<dbReference type="EMBL" id="SJSO01000003">
    <property type="protein sequence ID" value="TCD28805.1"/>
    <property type="molecule type" value="Genomic_DNA"/>
</dbReference>
<keyword evidence="1" id="KW-0812">Transmembrane</keyword>
<dbReference type="Pfam" id="PF13572">
    <property type="entry name" value="DUF4134"/>
    <property type="match status" value="1"/>
</dbReference>
<evidence type="ECO:0000313" key="2">
    <source>
        <dbReference type="EMBL" id="TCD28805.1"/>
    </source>
</evidence>
<dbReference type="Proteomes" id="UP000293925">
    <property type="component" value="Unassembled WGS sequence"/>
</dbReference>
<dbReference type="AlphaFoldDB" id="A0A4R0Q7E7"/>
<keyword evidence="3" id="KW-1185">Reference proteome</keyword>
<protein>
    <submittedName>
        <fullName evidence="2">DUF4134 domain-containing protein</fullName>
    </submittedName>
</protein>
<feature type="transmembrane region" description="Helical" evidence="1">
    <location>
        <begin position="35"/>
        <end position="53"/>
    </location>
</feature>
<evidence type="ECO:0000313" key="3">
    <source>
        <dbReference type="Proteomes" id="UP000293925"/>
    </source>
</evidence>
<gene>
    <name evidence="2" type="ORF">EZ456_05000</name>
</gene>
<feature type="transmembrane region" description="Helical" evidence="1">
    <location>
        <begin position="65"/>
        <end position="86"/>
    </location>
</feature>
<dbReference type="OrthoDB" id="1029065at2"/>
<proteinExistence type="predicted"/>
<sequence>MLGVRPLDALAQPGLPEMQQAGSFIRNSFFSMRDLSYVISALIALVGAVVIYHKWQMGKDVSMDIPAWFFSSIFVLLTGAFLSQLFGI</sequence>
<name>A0A4R0Q7E7_9SPHI</name>
<reference evidence="2 3" key="1">
    <citation type="submission" date="2019-02" db="EMBL/GenBank/DDBJ databases">
        <title>Pedobacter sp. RP-3-21 sp. nov., isolated from Arctic soil.</title>
        <authorList>
            <person name="Dahal R.H."/>
        </authorList>
    </citation>
    <scope>NUCLEOTIDE SEQUENCE [LARGE SCALE GENOMIC DNA]</scope>
    <source>
        <strain evidence="2 3">RP-3-21</strain>
    </source>
</reference>
<organism evidence="2 3">
    <name type="scientific">Pedobacter psychrodurus</name>
    <dbReference type="NCBI Taxonomy" id="2530456"/>
    <lineage>
        <taxon>Bacteria</taxon>
        <taxon>Pseudomonadati</taxon>
        <taxon>Bacteroidota</taxon>
        <taxon>Sphingobacteriia</taxon>
        <taxon>Sphingobacteriales</taxon>
        <taxon>Sphingobacteriaceae</taxon>
        <taxon>Pedobacter</taxon>
    </lineage>
</organism>
<accession>A0A4R0Q7E7</accession>
<dbReference type="InterPro" id="IPR025408">
    <property type="entry name" value="DUF4134"/>
</dbReference>